<keyword evidence="1" id="KW-0812">Transmembrane</keyword>
<keyword evidence="3" id="KW-1185">Reference proteome</keyword>
<dbReference type="EMBL" id="SOML01000018">
    <property type="protein sequence ID" value="TFD92174.1"/>
    <property type="molecule type" value="Genomic_DNA"/>
</dbReference>
<accession>A0A4Y8KTP3</accession>
<dbReference type="OrthoDB" id="6678638at2"/>
<comment type="caution">
    <text evidence="2">The sequence shown here is derived from an EMBL/GenBank/DDBJ whole genome shotgun (WGS) entry which is preliminary data.</text>
</comment>
<dbReference type="InterPro" id="IPR031709">
    <property type="entry name" value="PutAbiC"/>
</dbReference>
<evidence type="ECO:0000313" key="3">
    <source>
        <dbReference type="Proteomes" id="UP000297861"/>
    </source>
</evidence>
<proteinExistence type="predicted"/>
<dbReference type="Proteomes" id="UP000297861">
    <property type="component" value="Unassembled WGS sequence"/>
</dbReference>
<feature type="transmembrane region" description="Helical" evidence="1">
    <location>
        <begin position="12"/>
        <end position="33"/>
    </location>
</feature>
<dbReference type="PROSITE" id="PS51257">
    <property type="entry name" value="PROKAR_LIPOPROTEIN"/>
    <property type="match status" value="1"/>
</dbReference>
<keyword evidence="1" id="KW-1133">Transmembrane helix</keyword>
<reference evidence="2 3" key="1">
    <citation type="submission" date="2019-03" db="EMBL/GenBank/DDBJ databases">
        <title>San Antonio Military Medical Center submission to MRSN (WRAIR), pending publication.</title>
        <authorList>
            <person name="Blyth D.M."/>
            <person name="Mccarthy S.L."/>
            <person name="Schall S.E."/>
            <person name="Stam J.A."/>
            <person name="Ong A.C."/>
            <person name="Mcgann P.T."/>
        </authorList>
    </citation>
    <scope>NUCLEOTIDE SEQUENCE [LARGE SCALE GENOMIC DNA]</scope>
    <source>
        <strain evidence="2 3">MRSN571793</strain>
    </source>
</reference>
<protein>
    <recommendedName>
        <fullName evidence="4">Phage abortive infection protein</fullName>
    </recommendedName>
</protein>
<organism evidence="2 3">
    <name type="scientific">Dysgonomonas capnocytophagoides</name>
    <dbReference type="NCBI Taxonomy" id="45254"/>
    <lineage>
        <taxon>Bacteria</taxon>
        <taxon>Pseudomonadati</taxon>
        <taxon>Bacteroidota</taxon>
        <taxon>Bacteroidia</taxon>
        <taxon>Bacteroidales</taxon>
        <taxon>Dysgonomonadaceae</taxon>
        <taxon>Dysgonomonas</taxon>
    </lineage>
</organism>
<evidence type="ECO:0008006" key="4">
    <source>
        <dbReference type="Google" id="ProtNLM"/>
    </source>
</evidence>
<evidence type="ECO:0000256" key="1">
    <source>
        <dbReference type="SAM" id="Phobius"/>
    </source>
</evidence>
<dbReference type="RefSeq" id="WP_134437582.1">
    <property type="nucleotide sequence ID" value="NZ_SOML01000018.1"/>
</dbReference>
<dbReference type="Pfam" id="PF16872">
    <property type="entry name" value="putAbiC"/>
    <property type="match status" value="1"/>
</dbReference>
<keyword evidence="1" id="KW-0472">Membrane</keyword>
<name>A0A4Y8KTP3_9BACT</name>
<gene>
    <name evidence="2" type="ORF">E2605_18900</name>
</gene>
<feature type="transmembrane region" description="Helical" evidence="1">
    <location>
        <begin position="45"/>
        <end position="69"/>
    </location>
</feature>
<dbReference type="AlphaFoldDB" id="A0A4Y8KTP3"/>
<sequence length="329" mass="38187">MKSIKASNFGIGLFSCIAVVGFIATIVFFFIHLESKEVLTHPFNTAYLFGGAISGAFSCLSLLGILWTLKKQTDANEKQDKRLKKQQFETTFFNMLDLLQKIIDGLSSTLYFIEKKDKGIVSFIFNQKSKLTKDDDIIPQRIVGRETFSAIYNSCICSIDGVYNENGIKRILEKHGIDAYMDIPEILTFDHYFRYLYRIIKFVDEAKYLESNQNSIHERYKYISILRGTLSRDELLLLFYNGLFFDKLKDLMEKYALLKNIREDLTIQSLDAKEANLKADYHLLLTNSIEESDSHKPKRAKDEIIIPKYYKGAFFNEKELQKEGLRIKQ</sequence>
<evidence type="ECO:0000313" key="2">
    <source>
        <dbReference type="EMBL" id="TFD92174.1"/>
    </source>
</evidence>